<reference evidence="1 2" key="1">
    <citation type="journal article" date="2021" name="bioRxiv">
        <title>Chromosome-scale and haplotype-resolved genome assembly of a tetraploid potato cultivar.</title>
        <authorList>
            <person name="Sun H."/>
            <person name="Jiao W.-B."/>
            <person name="Krause K."/>
            <person name="Campoy J.A."/>
            <person name="Goel M."/>
            <person name="Folz-Donahue K."/>
            <person name="Kukat C."/>
            <person name="Huettel B."/>
            <person name="Schneeberger K."/>
        </authorList>
    </citation>
    <scope>NUCLEOTIDE SEQUENCE [LARGE SCALE GENOMIC DNA]</scope>
    <source>
        <strain evidence="1">SolTubOtavaFocal</strain>
        <tissue evidence="1">Leaves</tissue>
    </source>
</reference>
<evidence type="ECO:0008006" key="3">
    <source>
        <dbReference type="Google" id="ProtNLM"/>
    </source>
</evidence>
<proteinExistence type="predicted"/>
<keyword evidence="2" id="KW-1185">Reference proteome</keyword>
<evidence type="ECO:0000313" key="1">
    <source>
        <dbReference type="EMBL" id="KAH0760984.1"/>
    </source>
</evidence>
<sequence length="134" mass="15325">MTTVSNVQSRFEIIANETDDMDDNRMVRLFISELRDDIKNPVLVHKPKSYEETLNLAHIHEQQIQAEKGPVRPTFAKTTPLLPTPNSTTLNQNISSSLTPYAASPSIHTLLRRLTNAEVQSRRERGLCYYCKEK</sequence>
<dbReference type="Proteomes" id="UP000826656">
    <property type="component" value="Unassembled WGS sequence"/>
</dbReference>
<gene>
    <name evidence="1" type="ORF">KY290_017057</name>
</gene>
<evidence type="ECO:0000313" key="2">
    <source>
        <dbReference type="Proteomes" id="UP000826656"/>
    </source>
</evidence>
<protein>
    <recommendedName>
        <fullName evidence="3">Gag-pol polyprotein</fullName>
    </recommendedName>
</protein>
<accession>A0ABQ7VA82</accession>
<dbReference type="EMBL" id="JAIVGD010000013">
    <property type="protein sequence ID" value="KAH0760984.1"/>
    <property type="molecule type" value="Genomic_DNA"/>
</dbReference>
<name>A0ABQ7VA82_SOLTU</name>
<comment type="caution">
    <text evidence="1">The sequence shown here is derived from an EMBL/GenBank/DDBJ whole genome shotgun (WGS) entry which is preliminary data.</text>
</comment>
<organism evidence="1 2">
    <name type="scientific">Solanum tuberosum</name>
    <name type="common">Potato</name>
    <dbReference type="NCBI Taxonomy" id="4113"/>
    <lineage>
        <taxon>Eukaryota</taxon>
        <taxon>Viridiplantae</taxon>
        <taxon>Streptophyta</taxon>
        <taxon>Embryophyta</taxon>
        <taxon>Tracheophyta</taxon>
        <taxon>Spermatophyta</taxon>
        <taxon>Magnoliopsida</taxon>
        <taxon>eudicotyledons</taxon>
        <taxon>Gunneridae</taxon>
        <taxon>Pentapetalae</taxon>
        <taxon>asterids</taxon>
        <taxon>lamiids</taxon>
        <taxon>Solanales</taxon>
        <taxon>Solanaceae</taxon>
        <taxon>Solanoideae</taxon>
        <taxon>Solaneae</taxon>
        <taxon>Solanum</taxon>
    </lineage>
</organism>